<comment type="caution">
    <text evidence="2">The sequence shown here is derived from an EMBL/GenBank/DDBJ whole genome shotgun (WGS) entry which is preliminary data.</text>
</comment>
<reference evidence="2" key="1">
    <citation type="journal article" date="2021" name="Proc. Natl. Acad. Sci. U.S.A.">
        <title>Three genomes in the algal genus Volvox reveal the fate of a haploid sex-determining region after a transition to homothallism.</title>
        <authorList>
            <person name="Yamamoto K."/>
            <person name="Hamaji T."/>
            <person name="Kawai-Toyooka H."/>
            <person name="Matsuzaki R."/>
            <person name="Takahashi F."/>
            <person name="Nishimura Y."/>
            <person name="Kawachi M."/>
            <person name="Noguchi H."/>
            <person name="Minakuchi Y."/>
            <person name="Umen J.G."/>
            <person name="Toyoda A."/>
            <person name="Nozaki H."/>
        </authorList>
    </citation>
    <scope>NUCLEOTIDE SEQUENCE</scope>
    <source>
        <strain evidence="2">NIES-3780</strain>
    </source>
</reference>
<dbReference type="EMBL" id="BNCO01000026">
    <property type="protein sequence ID" value="GIL57087.1"/>
    <property type="molecule type" value="Genomic_DNA"/>
</dbReference>
<gene>
    <name evidence="2" type="ORF">Vafri_12374</name>
</gene>
<sequence length="200" mass="22255">MPKMEPRKCLYFPTQKRTIKASTISLLIAFLTLSCCEALRFGLDVLKHHTARQMLDARPGAGSKHLYCKLSGGCSQCQEKEEIERYCVDTGFKELLQCTTETDQEGNFPLVLTYPYPPDVHIDNDRDEGADGIRVVIRSCTEKTVAAHQEALQAEVAAAVAATGGSLAHMPLFKFELAMCGLLGVALPVVYWRKIRIRHL</sequence>
<dbReference type="Proteomes" id="UP000747399">
    <property type="component" value="Unassembled WGS sequence"/>
</dbReference>
<evidence type="ECO:0000313" key="3">
    <source>
        <dbReference type="Proteomes" id="UP000747399"/>
    </source>
</evidence>
<keyword evidence="3" id="KW-1185">Reference proteome</keyword>
<name>A0A8J4BA19_9CHLO</name>
<keyword evidence="1" id="KW-0812">Transmembrane</keyword>
<protein>
    <submittedName>
        <fullName evidence="2">Uncharacterized protein</fullName>
    </submittedName>
</protein>
<evidence type="ECO:0000256" key="1">
    <source>
        <dbReference type="SAM" id="Phobius"/>
    </source>
</evidence>
<evidence type="ECO:0000313" key="2">
    <source>
        <dbReference type="EMBL" id="GIL57087.1"/>
    </source>
</evidence>
<accession>A0A8J4BA19</accession>
<keyword evidence="1" id="KW-0472">Membrane</keyword>
<dbReference type="AlphaFoldDB" id="A0A8J4BA19"/>
<keyword evidence="1" id="KW-1133">Transmembrane helix</keyword>
<proteinExistence type="predicted"/>
<feature type="transmembrane region" description="Helical" evidence="1">
    <location>
        <begin position="172"/>
        <end position="192"/>
    </location>
</feature>
<dbReference type="PROSITE" id="PS51257">
    <property type="entry name" value="PROKAR_LIPOPROTEIN"/>
    <property type="match status" value="1"/>
</dbReference>
<organism evidence="2 3">
    <name type="scientific">Volvox africanus</name>
    <dbReference type="NCBI Taxonomy" id="51714"/>
    <lineage>
        <taxon>Eukaryota</taxon>
        <taxon>Viridiplantae</taxon>
        <taxon>Chlorophyta</taxon>
        <taxon>core chlorophytes</taxon>
        <taxon>Chlorophyceae</taxon>
        <taxon>CS clade</taxon>
        <taxon>Chlamydomonadales</taxon>
        <taxon>Volvocaceae</taxon>
        <taxon>Volvox</taxon>
    </lineage>
</organism>